<feature type="region of interest" description="Disordered" evidence="7">
    <location>
        <begin position="1"/>
        <end position="27"/>
    </location>
</feature>
<protein>
    <submittedName>
        <fullName evidence="10 11">Cell cycle control protein 50A</fullName>
    </submittedName>
</protein>
<dbReference type="WBParaSite" id="MBELARI_LOCUS15964">
    <property type="protein sequence ID" value="MBELARI_LOCUS15964"/>
    <property type="gene ID" value="MBELARI_LOCUS15964"/>
</dbReference>
<dbReference type="PANTHER" id="PTHR10926:SF23">
    <property type="entry name" value="CELL CYCLE CONTROL PROTEIN 50A"/>
    <property type="match status" value="1"/>
</dbReference>
<dbReference type="AlphaFoldDB" id="A0AAF3EC12"/>
<evidence type="ECO:0000256" key="4">
    <source>
        <dbReference type="ARBA" id="ARBA00022989"/>
    </source>
</evidence>
<dbReference type="PANTHER" id="PTHR10926">
    <property type="entry name" value="CELL CYCLE CONTROL PROTEIN 50"/>
    <property type="match status" value="1"/>
</dbReference>
<dbReference type="GO" id="GO:0005783">
    <property type="term" value="C:endoplasmic reticulum"/>
    <property type="evidence" value="ECO:0007669"/>
    <property type="project" value="TreeGrafter"/>
</dbReference>
<evidence type="ECO:0000313" key="10">
    <source>
        <dbReference type="WBParaSite" id="MBELARI_LOCUS1149"/>
    </source>
</evidence>
<dbReference type="PIRSF" id="PIRSF015840">
    <property type="entry name" value="DUF284_TM_euk"/>
    <property type="match status" value="1"/>
</dbReference>
<dbReference type="WBParaSite" id="MBELARI_LOCUS1149">
    <property type="protein sequence ID" value="MBELARI_LOCUS1149"/>
    <property type="gene ID" value="MBELARI_LOCUS1149"/>
</dbReference>
<evidence type="ECO:0000313" key="11">
    <source>
        <dbReference type="WBParaSite" id="MBELARI_LOCUS15964"/>
    </source>
</evidence>
<feature type="transmembrane region" description="Helical" evidence="8">
    <location>
        <begin position="348"/>
        <end position="373"/>
    </location>
</feature>
<evidence type="ECO:0000256" key="1">
    <source>
        <dbReference type="ARBA" id="ARBA00004370"/>
    </source>
</evidence>
<evidence type="ECO:0000313" key="9">
    <source>
        <dbReference type="Proteomes" id="UP000887575"/>
    </source>
</evidence>
<keyword evidence="9" id="KW-1185">Reference proteome</keyword>
<proteinExistence type="inferred from homology"/>
<keyword evidence="3 8" id="KW-0812">Transmembrane</keyword>
<evidence type="ECO:0000256" key="8">
    <source>
        <dbReference type="SAM" id="Phobius"/>
    </source>
</evidence>
<feature type="transmembrane region" description="Helical" evidence="8">
    <location>
        <begin position="40"/>
        <end position="66"/>
    </location>
</feature>
<organism evidence="9 10">
    <name type="scientific">Mesorhabditis belari</name>
    <dbReference type="NCBI Taxonomy" id="2138241"/>
    <lineage>
        <taxon>Eukaryota</taxon>
        <taxon>Metazoa</taxon>
        <taxon>Ecdysozoa</taxon>
        <taxon>Nematoda</taxon>
        <taxon>Chromadorea</taxon>
        <taxon>Rhabditida</taxon>
        <taxon>Rhabditina</taxon>
        <taxon>Rhabditomorpha</taxon>
        <taxon>Rhabditoidea</taxon>
        <taxon>Rhabditidae</taxon>
        <taxon>Mesorhabditinae</taxon>
        <taxon>Mesorhabditis</taxon>
    </lineage>
</organism>
<reference evidence="10 11" key="1">
    <citation type="submission" date="2024-02" db="UniProtKB">
        <authorList>
            <consortium name="WormBaseParasite"/>
        </authorList>
    </citation>
    <scope>IDENTIFICATION</scope>
</reference>
<evidence type="ECO:0000256" key="5">
    <source>
        <dbReference type="ARBA" id="ARBA00023136"/>
    </source>
</evidence>
<sequence length="380" mass="42891">MTDEIEQREEVPKSRKRTGKNQPVQDSKWRQQKLAAYRPVFNATSVFPWTTILGAIFLGIGILLFVTNLNAKEIVIDYTNCRNPNGSDVNEFIESNDGAFISLIERTEHEGETTLNCQFRINLTEDYFGNVKIYYGLRNFYQNTRGYVKSRSDIQLAAASPSDLLNTGDCGSDDSKDTIERDGENKTLVIAPCGKIAFSMFNDTFKLTYKDIIEVPLTTRGMVHETDMAKKFKNPPLPAGSSNLCDAFANTTKPKSWPAPICEIFSKSEAGQGFANKDFQVWMEPAALPHFRKIYRLLDREADIFSKGLPKGEYTLTITYNYPVEPGELNINKTFIIAIETWAGPKNLFLPIAYIIVGGVHLFISAALFGLYIRMRYKSD</sequence>
<dbReference type="GO" id="GO:0005886">
    <property type="term" value="C:plasma membrane"/>
    <property type="evidence" value="ECO:0007669"/>
    <property type="project" value="TreeGrafter"/>
</dbReference>
<dbReference type="InterPro" id="IPR005045">
    <property type="entry name" value="CDC50/LEM3_fam"/>
</dbReference>
<evidence type="ECO:0000256" key="6">
    <source>
        <dbReference type="PIRNR" id="PIRNR015840"/>
    </source>
</evidence>
<evidence type="ECO:0000256" key="3">
    <source>
        <dbReference type="ARBA" id="ARBA00022692"/>
    </source>
</evidence>
<dbReference type="Proteomes" id="UP000887575">
    <property type="component" value="Unassembled WGS sequence"/>
</dbReference>
<evidence type="ECO:0000256" key="7">
    <source>
        <dbReference type="SAM" id="MobiDB-lite"/>
    </source>
</evidence>
<name>A0AAF3EC12_9BILA</name>
<dbReference type="GO" id="GO:0005794">
    <property type="term" value="C:Golgi apparatus"/>
    <property type="evidence" value="ECO:0007669"/>
    <property type="project" value="TreeGrafter"/>
</dbReference>
<evidence type="ECO:0000256" key="2">
    <source>
        <dbReference type="ARBA" id="ARBA00009457"/>
    </source>
</evidence>
<comment type="similarity">
    <text evidence="2 6">Belongs to the CDC50/LEM3 family.</text>
</comment>
<keyword evidence="4 8" id="KW-1133">Transmembrane helix</keyword>
<accession>A0AAF3EC12</accession>
<comment type="subcellular location">
    <subcellularLocation>
        <location evidence="1">Membrane</location>
    </subcellularLocation>
</comment>
<dbReference type="Pfam" id="PF03381">
    <property type="entry name" value="CDC50"/>
    <property type="match status" value="1"/>
</dbReference>
<keyword evidence="5 6" id="KW-0472">Membrane</keyword>